<dbReference type="GO" id="GO:0006508">
    <property type="term" value="P:proteolysis"/>
    <property type="evidence" value="ECO:0007669"/>
    <property type="project" value="UniProtKB-KW"/>
</dbReference>
<evidence type="ECO:0000256" key="5">
    <source>
        <dbReference type="SAM" id="MobiDB-lite"/>
    </source>
</evidence>
<dbReference type="SUPFAM" id="SSF56672">
    <property type="entry name" value="DNA/RNA polymerases"/>
    <property type="match status" value="1"/>
</dbReference>
<dbReference type="Pfam" id="PF22936">
    <property type="entry name" value="Pol_BBD"/>
    <property type="match status" value="1"/>
</dbReference>
<dbReference type="PANTHER" id="PTHR42648">
    <property type="entry name" value="TRANSPOSASE, PUTATIVE-RELATED"/>
    <property type="match status" value="1"/>
</dbReference>
<dbReference type="GO" id="GO:0004190">
    <property type="term" value="F:aspartic-type endopeptidase activity"/>
    <property type="evidence" value="ECO:0007669"/>
    <property type="project" value="UniProtKB-KW"/>
</dbReference>
<dbReference type="InterPro" id="IPR057670">
    <property type="entry name" value="SH3_retrovirus"/>
</dbReference>
<gene>
    <name evidence="7" type="ORF">MA16_Dca005929</name>
</gene>
<keyword evidence="4" id="KW-0378">Hydrolase</keyword>
<dbReference type="InterPro" id="IPR039537">
    <property type="entry name" value="Retrotran_Ty1/copia-like"/>
</dbReference>
<dbReference type="Pfam" id="PF14223">
    <property type="entry name" value="Retrotran_gag_2"/>
    <property type="match status" value="1"/>
</dbReference>
<keyword evidence="1" id="KW-0645">Protease</keyword>
<reference evidence="7 8" key="2">
    <citation type="journal article" date="2017" name="Nature">
        <title>The Apostasia genome and the evolution of orchids.</title>
        <authorList>
            <person name="Zhang G.Q."/>
            <person name="Liu K.W."/>
            <person name="Li Z."/>
            <person name="Lohaus R."/>
            <person name="Hsiao Y.Y."/>
            <person name="Niu S.C."/>
            <person name="Wang J.Y."/>
            <person name="Lin Y.C."/>
            <person name="Xu Q."/>
            <person name="Chen L.J."/>
            <person name="Yoshida K."/>
            <person name="Fujiwara S."/>
            <person name="Wang Z.W."/>
            <person name="Zhang Y.Q."/>
            <person name="Mitsuda N."/>
            <person name="Wang M."/>
            <person name="Liu G.H."/>
            <person name="Pecoraro L."/>
            <person name="Huang H.X."/>
            <person name="Xiao X.J."/>
            <person name="Lin M."/>
            <person name="Wu X.Y."/>
            <person name="Wu W.L."/>
            <person name="Chen Y.Y."/>
            <person name="Chang S.B."/>
            <person name="Sakamoto S."/>
            <person name="Ohme-Takagi M."/>
            <person name="Yagi M."/>
            <person name="Zeng S.J."/>
            <person name="Shen C.Y."/>
            <person name="Yeh C.M."/>
            <person name="Luo Y.B."/>
            <person name="Tsai W.C."/>
            <person name="Van de Peer Y."/>
            <person name="Liu Z.J."/>
        </authorList>
    </citation>
    <scope>NUCLEOTIDE SEQUENCE [LARGE SCALE GENOMIC DNA]</scope>
    <source>
        <tissue evidence="7">The whole plant</tissue>
    </source>
</reference>
<dbReference type="GO" id="GO:0046872">
    <property type="term" value="F:metal ion binding"/>
    <property type="evidence" value="ECO:0007669"/>
    <property type="project" value="UniProtKB-KW"/>
</dbReference>
<dbReference type="Pfam" id="PF07727">
    <property type="entry name" value="RVT_2"/>
    <property type="match status" value="1"/>
</dbReference>
<dbReference type="Pfam" id="PF00665">
    <property type="entry name" value="rve"/>
    <property type="match status" value="1"/>
</dbReference>
<proteinExistence type="predicted"/>
<feature type="domain" description="Integrase catalytic" evidence="6">
    <location>
        <begin position="526"/>
        <end position="692"/>
    </location>
</feature>
<accession>A0A2I0WJQ1</accession>
<reference evidence="7 8" key="1">
    <citation type="journal article" date="2016" name="Sci. Rep.">
        <title>The Dendrobium catenatum Lindl. genome sequence provides insights into polysaccharide synthase, floral development and adaptive evolution.</title>
        <authorList>
            <person name="Zhang G.Q."/>
            <person name="Xu Q."/>
            <person name="Bian C."/>
            <person name="Tsai W.C."/>
            <person name="Yeh C.M."/>
            <person name="Liu K.W."/>
            <person name="Yoshida K."/>
            <person name="Zhang L.S."/>
            <person name="Chang S.B."/>
            <person name="Chen F."/>
            <person name="Shi Y."/>
            <person name="Su Y.Y."/>
            <person name="Zhang Y.Q."/>
            <person name="Chen L.J."/>
            <person name="Yin Y."/>
            <person name="Lin M."/>
            <person name="Huang H."/>
            <person name="Deng H."/>
            <person name="Wang Z.W."/>
            <person name="Zhu S.L."/>
            <person name="Zhao X."/>
            <person name="Deng C."/>
            <person name="Niu S.C."/>
            <person name="Huang J."/>
            <person name="Wang M."/>
            <person name="Liu G.H."/>
            <person name="Yang H.J."/>
            <person name="Xiao X.J."/>
            <person name="Hsiao Y.Y."/>
            <person name="Wu W.L."/>
            <person name="Chen Y.Y."/>
            <person name="Mitsuda N."/>
            <person name="Ohme-Takagi M."/>
            <person name="Luo Y.B."/>
            <person name="Van de Peer Y."/>
            <person name="Liu Z.J."/>
        </authorList>
    </citation>
    <scope>NUCLEOTIDE SEQUENCE [LARGE SCALE GENOMIC DNA]</scope>
    <source>
        <tissue evidence="7">The whole plant</tissue>
    </source>
</reference>
<dbReference type="CDD" id="cd09272">
    <property type="entry name" value="RNase_HI_RT_Ty1"/>
    <property type="match status" value="1"/>
</dbReference>
<dbReference type="InterPro" id="IPR025724">
    <property type="entry name" value="GAG-pre-integrase_dom"/>
</dbReference>
<dbReference type="InterPro" id="IPR001584">
    <property type="entry name" value="Integrase_cat-core"/>
</dbReference>
<dbReference type="Pfam" id="PF13976">
    <property type="entry name" value="gag_pre-integrs"/>
    <property type="match status" value="1"/>
</dbReference>
<dbReference type="Proteomes" id="UP000233837">
    <property type="component" value="Unassembled WGS sequence"/>
</dbReference>
<keyword evidence="2" id="KW-0479">Metal-binding</keyword>
<dbReference type="InterPro" id="IPR043502">
    <property type="entry name" value="DNA/RNA_pol_sf"/>
</dbReference>
<dbReference type="PROSITE" id="PS50994">
    <property type="entry name" value="INTEGRASE"/>
    <property type="match status" value="1"/>
</dbReference>
<keyword evidence="3" id="KW-0064">Aspartyl protease</keyword>
<evidence type="ECO:0000256" key="3">
    <source>
        <dbReference type="ARBA" id="ARBA00022750"/>
    </source>
</evidence>
<dbReference type="InterPro" id="IPR036397">
    <property type="entry name" value="RNaseH_sf"/>
</dbReference>
<feature type="region of interest" description="Disordered" evidence="5">
    <location>
        <begin position="789"/>
        <end position="830"/>
    </location>
</feature>
<feature type="compositionally biased region" description="Polar residues" evidence="5">
    <location>
        <begin position="263"/>
        <end position="291"/>
    </location>
</feature>
<evidence type="ECO:0000256" key="1">
    <source>
        <dbReference type="ARBA" id="ARBA00022670"/>
    </source>
</evidence>
<name>A0A2I0WJQ1_9ASPA</name>
<dbReference type="GO" id="GO:0015074">
    <property type="term" value="P:DNA integration"/>
    <property type="evidence" value="ECO:0007669"/>
    <property type="project" value="InterPro"/>
</dbReference>
<dbReference type="Gene3D" id="3.30.420.10">
    <property type="entry name" value="Ribonuclease H-like superfamily/Ribonuclease H"/>
    <property type="match status" value="1"/>
</dbReference>
<protein>
    <submittedName>
        <fullName evidence="7">Retrovirus-related Pol polyprotein from transposon TNT 1-94</fullName>
    </submittedName>
</protein>
<dbReference type="InterPro" id="IPR013103">
    <property type="entry name" value="RVT_2"/>
</dbReference>
<evidence type="ECO:0000313" key="8">
    <source>
        <dbReference type="Proteomes" id="UP000233837"/>
    </source>
</evidence>
<dbReference type="InterPro" id="IPR012337">
    <property type="entry name" value="RNaseH-like_sf"/>
</dbReference>
<dbReference type="PANTHER" id="PTHR42648:SF26">
    <property type="entry name" value="INTEGRASE CATALYTIC DOMAIN-CONTAINING PROTEIN"/>
    <property type="match status" value="1"/>
</dbReference>
<organism evidence="7 8">
    <name type="scientific">Dendrobium catenatum</name>
    <dbReference type="NCBI Taxonomy" id="906689"/>
    <lineage>
        <taxon>Eukaryota</taxon>
        <taxon>Viridiplantae</taxon>
        <taxon>Streptophyta</taxon>
        <taxon>Embryophyta</taxon>
        <taxon>Tracheophyta</taxon>
        <taxon>Spermatophyta</taxon>
        <taxon>Magnoliopsida</taxon>
        <taxon>Liliopsida</taxon>
        <taxon>Asparagales</taxon>
        <taxon>Orchidaceae</taxon>
        <taxon>Epidendroideae</taxon>
        <taxon>Malaxideae</taxon>
        <taxon>Dendrobiinae</taxon>
        <taxon>Dendrobium</taxon>
    </lineage>
</organism>
<evidence type="ECO:0000256" key="4">
    <source>
        <dbReference type="ARBA" id="ARBA00022801"/>
    </source>
</evidence>
<feature type="compositionally biased region" description="Low complexity" evidence="5">
    <location>
        <begin position="789"/>
        <end position="801"/>
    </location>
</feature>
<dbReference type="InterPro" id="IPR054722">
    <property type="entry name" value="PolX-like_BBD"/>
</dbReference>
<sequence>METYTETSSFTQPSTDIHATFLHTPAIPASLKFLMSYIKNVVAPPLNADNHPLWRSQVLKMFQANGYEGFLDGSITAPSRTMTSATGQISSNANYTTWRLLDQNLSAALYSVISPTILPYVLSVATCTEIWTVLDRRLQSSTRSRIIQLKHEFHYLSMKDKSMTQYLLEVKNKVDSLAAAGAPLAVEDVIHYTLDGLPPAYQAFKTSIRTNLQPLSLDDLYTLLCSEEINLAHETTRELHSLQISGNSAAFSATRGRGKGRGRSNQNHGRNSYSNPSQPNKSTSNRGVNTSKPPINCQICGKYGHSAIKCWHRHDDQYNADPPNTAFFSSPSPHTSSEWYLDSGASTHLTSDQTQFQSSQPYTGSSQVILGNGNQLPIHNTGKGILPTPQGSLQLKNLNLVPNLSFNLLSVYQLTRDNNCLITFSSCGFEIKDMMTHQVLLKGPCINGLYSIRATSPNLSKTELALISVQAIPDLWHRRLGHPSASTLSSLAKHFSDICISSASSMCNSCQMAKSHRKPFPVSQSTSVSPFDLVHSDVWGPSPSTSCQGYRYYVSFIDNFSKFTWVYPLIHKSEVFQKFCEFQKMIKCQFKTDIRILRTDGGGEFINNKFTALLKNLGIIHQFTCPYSPPQNGVAERKHRHLAETIRSLLLEASLPHTFWVDTLFTATYLINRLPSPNTSHKSPYEILYRRSPNYKFLKVFGCLCYPWLKPYTSSKLSPLSHPCVFIGYAQSQKGYRCLDPLTNKVYISPHVVFNEAVLPFSNLSVHSTSSNNPNNITPPLLLIPTSALPTSSSKSTTTPSHNVQSVMPSRSDTSPVAVQNSQPCTTISSSNDSSQLLDITRTHTSCIDQLPCHPMVTRLKSGHSKPKPIFDLSCTLQKVEPTTYNQALKNEHWRSAMSQEFQALQAQATWDLVPYSTDKNILGCKWIFRTKYKSDGSIARYKARLVAKGFNQEHGLDYTETFSPVAKMPTIRVLILIALHYKWEIHQLDVSNAFLHGKLSDTVYMYQPPGFVDSLHPNHVCKLNKALYGLKQSPREWYSTLSSHLQTIGFKISTADPSLLIYQKDSIRMYILVYVDDILLTGNSPTNIQSLLENLHNKFQMRNLGSLANFLGIQAVVISDGFLLHQQVYATSILEKAGMTNAKPVSTPASCKTVLTSTSNNEFSNPQLFRNLIGSLQYLTLTRPDIQYTVQQLSQHMHKPLNLHFEALKRLLRFIKGTTNFGISLLTGDLTLKGFSDADWATNSQDRKSISGYCNFLGKSLISWQVKKQTTVARSSTEAEYRVLATEASEVIWLRRLLEDFHIPQTIPTTIYCDNTSAIALANNPVYHARTKHIDVDCHFIRDCIQAKHLTVHHICTKDQIADIFTKNLPIQSFKFLSSKLIFAPLSSV</sequence>
<dbReference type="EMBL" id="KZ502564">
    <property type="protein sequence ID" value="PKU75882.1"/>
    <property type="molecule type" value="Genomic_DNA"/>
</dbReference>
<evidence type="ECO:0000313" key="7">
    <source>
        <dbReference type="EMBL" id="PKU75882.1"/>
    </source>
</evidence>
<feature type="compositionally biased region" description="Polar residues" evidence="5">
    <location>
        <begin position="802"/>
        <end position="830"/>
    </location>
</feature>
<dbReference type="Pfam" id="PF25597">
    <property type="entry name" value="SH3_retrovirus"/>
    <property type="match status" value="1"/>
</dbReference>
<dbReference type="GO" id="GO:0003676">
    <property type="term" value="F:nucleic acid binding"/>
    <property type="evidence" value="ECO:0007669"/>
    <property type="project" value="InterPro"/>
</dbReference>
<dbReference type="SUPFAM" id="SSF53098">
    <property type="entry name" value="Ribonuclease H-like"/>
    <property type="match status" value="1"/>
</dbReference>
<keyword evidence="8" id="KW-1185">Reference proteome</keyword>
<feature type="region of interest" description="Disordered" evidence="5">
    <location>
        <begin position="250"/>
        <end position="291"/>
    </location>
</feature>
<evidence type="ECO:0000256" key="2">
    <source>
        <dbReference type="ARBA" id="ARBA00022723"/>
    </source>
</evidence>
<evidence type="ECO:0000259" key="6">
    <source>
        <dbReference type="PROSITE" id="PS50994"/>
    </source>
</evidence>